<protein>
    <recommendedName>
        <fullName evidence="3">YwqJ-like deaminase</fullName>
    </recommendedName>
</protein>
<reference evidence="1 2" key="1">
    <citation type="submission" date="2018-05" db="EMBL/GenBank/DDBJ databases">
        <title>Draft genome sequence of Streptococcus panodentis CCUG 70867T.</title>
        <authorList>
            <person name="Salva-Serra F."/>
            <person name="Mendez V."/>
            <person name="Jaen-Luchoro D."/>
            <person name="Gonzales-Siles L."/>
            <person name="Karlsson R."/>
            <person name="Engstrom-Jakobsson H."/>
            <person name="Busquets A."/>
            <person name="Gomila M."/>
            <person name="Pineiro-Iglesias B."/>
            <person name="Bennasar-Figueras A."/>
            <person name="Seeger M."/>
            <person name="Moore E."/>
        </authorList>
    </citation>
    <scope>NUCLEOTIDE SEQUENCE [LARGE SCALE GENOMIC DNA]</scope>
    <source>
        <strain evidence="1 2">CCUG 70867</strain>
    </source>
</reference>
<dbReference type="Proteomes" id="UP001519349">
    <property type="component" value="Unassembled WGS sequence"/>
</dbReference>
<evidence type="ECO:0008006" key="3">
    <source>
        <dbReference type="Google" id="ProtNLM"/>
    </source>
</evidence>
<keyword evidence="2" id="KW-1185">Reference proteome</keyword>
<proteinExistence type="predicted"/>
<dbReference type="Pfam" id="PF14431">
    <property type="entry name" value="YwqJ-deaminase"/>
    <property type="match status" value="1"/>
</dbReference>
<accession>A0ABS5AYI5</accession>
<name>A0ABS5AYI5_9STRE</name>
<sequence length="141" mass="16118">MKQYNEMKNTIKSKNRYGPAFATVYDKTTGKYYSAINHFRGKEPEFHPLLQERFDNASQELIDSYIKTKGFASHAEVYAVNEALKANPNATMDDLLVNVIHTDKGKSYINKMPYAGGEMFVRCPHCQYMLDGFNMISEVGK</sequence>
<evidence type="ECO:0000313" key="1">
    <source>
        <dbReference type="EMBL" id="MBP2621642.1"/>
    </source>
</evidence>
<dbReference type="EMBL" id="QFAY01000021">
    <property type="protein sequence ID" value="MBP2621642.1"/>
    <property type="molecule type" value="Genomic_DNA"/>
</dbReference>
<gene>
    <name evidence="1" type="ORF">DHL47_10010</name>
</gene>
<comment type="caution">
    <text evidence="1">The sequence shown here is derived from an EMBL/GenBank/DDBJ whole genome shotgun (WGS) entry which is preliminary data.</text>
</comment>
<dbReference type="InterPro" id="IPR025968">
    <property type="entry name" value="YwqJ_deaminase"/>
</dbReference>
<evidence type="ECO:0000313" key="2">
    <source>
        <dbReference type="Proteomes" id="UP001519349"/>
    </source>
</evidence>
<organism evidence="1 2">
    <name type="scientific">Streptococcus panodentis</name>
    <dbReference type="NCBI Taxonomy" id="1581472"/>
    <lineage>
        <taxon>Bacteria</taxon>
        <taxon>Bacillati</taxon>
        <taxon>Bacillota</taxon>
        <taxon>Bacilli</taxon>
        <taxon>Lactobacillales</taxon>
        <taxon>Streptococcaceae</taxon>
        <taxon>Streptococcus</taxon>
    </lineage>
</organism>